<proteinExistence type="predicted"/>
<dbReference type="InterPro" id="IPR001387">
    <property type="entry name" value="Cro/C1-type_HTH"/>
</dbReference>
<dbReference type="AlphaFoldDB" id="A0A5U9KW34"/>
<accession>A0A5U9KW34</accession>
<dbReference type="SUPFAM" id="SSF47413">
    <property type="entry name" value="lambda repressor-like DNA-binding domains"/>
    <property type="match status" value="1"/>
</dbReference>
<sequence>MKATQSAGDRIRCRRNELGLTQKDIAKYLDRSASAVTQWEIGATYPNGQNLVKLAEILQVDAQWILSGEHDEEAKSSVDWDNWHIAGAVKTPIFTWEEAADVLDSYDAISASFTHRHILTTTGGDYEFVLKAQKGHIPQLYEVYFPNNANIVIDFGKTARSDLKGGKFILVKANKPDATPVIRRIIDDGMALYLEPLAQGLNAPKLDNYWIVLGVVRQVIIDM</sequence>
<reference evidence="2" key="1">
    <citation type="submission" date="2018-07" db="EMBL/GenBank/DDBJ databases">
        <authorList>
            <person name="Ashton P.M."/>
            <person name="Dallman T."/>
            <person name="Nair S."/>
            <person name="De Pinna E."/>
            <person name="Peters T."/>
            <person name="Grant K."/>
        </authorList>
    </citation>
    <scope>NUCLEOTIDE SEQUENCE [LARGE SCALE GENOMIC DNA]</scope>
    <source>
        <strain evidence="2">436933</strain>
    </source>
</reference>
<comment type="caution">
    <text evidence="2">The sequence shown here is derived from an EMBL/GenBank/DDBJ whole genome shotgun (WGS) entry which is preliminary data.</text>
</comment>
<dbReference type="SMART" id="SM00530">
    <property type="entry name" value="HTH_XRE"/>
    <property type="match status" value="1"/>
</dbReference>
<dbReference type="CDD" id="cd00093">
    <property type="entry name" value="HTH_XRE"/>
    <property type="match status" value="1"/>
</dbReference>
<dbReference type="Gene3D" id="1.10.260.40">
    <property type="entry name" value="lambda repressor-like DNA-binding domains"/>
    <property type="match status" value="1"/>
</dbReference>
<feature type="domain" description="HTH cro/C1-type" evidence="1">
    <location>
        <begin position="11"/>
        <end position="65"/>
    </location>
</feature>
<dbReference type="PROSITE" id="PS50943">
    <property type="entry name" value="HTH_CROC1"/>
    <property type="match status" value="1"/>
</dbReference>
<name>A0A5U9KW34_SALNE</name>
<dbReference type="EMBL" id="AAGUYM010000036">
    <property type="protein sequence ID" value="EBS2695458.1"/>
    <property type="molecule type" value="Genomic_DNA"/>
</dbReference>
<dbReference type="Pfam" id="PF01381">
    <property type="entry name" value="HTH_3"/>
    <property type="match status" value="1"/>
</dbReference>
<dbReference type="InterPro" id="IPR010982">
    <property type="entry name" value="Lambda_DNA-bd_dom_sf"/>
</dbReference>
<protein>
    <recommendedName>
        <fullName evidence="1">HTH cro/C1-type domain-containing protein</fullName>
    </recommendedName>
</protein>
<gene>
    <name evidence="2" type="ORF">DRY71_22500</name>
</gene>
<dbReference type="Proteomes" id="UP000839726">
    <property type="component" value="Unassembled WGS sequence"/>
</dbReference>
<organism evidence="2">
    <name type="scientific">Salmonella newport</name>
    <dbReference type="NCBI Taxonomy" id="108619"/>
    <lineage>
        <taxon>Bacteria</taxon>
        <taxon>Pseudomonadati</taxon>
        <taxon>Pseudomonadota</taxon>
        <taxon>Gammaproteobacteria</taxon>
        <taxon>Enterobacterales</taxon>
        <taxon>Enterobacteriaceae</taxon>
        <taxon>Salmonella</taxon>
    </lineage>
</organism>
<evidence type="ECO:0000313" key="2">
    <source>
        <dbReference type="EMBL" id="EBS2695458.1"/>
    </source>
</evidence>
<dbReference type="GO" id="GO:0003677">
    <property type="term" value="F:DNA binding"/>
    <property type="evidence" value="ECO:0007669"/>
    <property type="project" value="InterPro"/>
</dbReference>
<evidence type="ECO:0000259" key="1">
    <source>
        <dbReference type="PROSITE" id="PS50943"/>
    </source>
</evidence>